<organism evidence="6 7">
    <name type="scientific">Arabidopsis suecica</name>
    <name type="common">Swedish thale-cress</name>
    <name type="synonym">Cardaminopsis suecica</name>
    <dbReference type="NCBI Taxonomy" id="45249"/>
    <lineage>
        <taxon>Eukaryota</taxon>
        <taxon>Viridiplantae</taxon>
        <taxon>Streptophyta</taxon>
        <taxon>Embryophyta</taxon>
        <taxon>Tracheophyta</taxon>
        <taxon>Spermatophyta</taxon>
        <taxon>Magnoliopsida</taxon>
        <taxon>eudicotyledons</taxon>
        <taxon>Gunneridae</taxon>
        <taxon>Pentapetalae</taxon>
        <taxon>rosids</taxon>
        <taxon>malvids</taxon>
        <taxon>Brassicales</taxon>
        <taxon>Brassicaceae</taxon>
        <taxon>Camelineae</taxon>
        <taxon>Arabidopsis</taxon>
    </lineage>
</organism>
<dbReference type="InterPro" id="IPR057670">
    <property type="entry name" value="SH3_retrovirus"/>
</dbReference>
<keyword evidence="6" id="KW-0808">Transferase</keyword>
<dbReference type="CDD" id="cd09272">
    <property type="entry name" value="RNase_HI_RT_Ty1"/>
    <property type="match status" value="1"/>
</dbReference>
<accession>A0A8T1YLI8</accession>
<feature type="compositionally biased region" description="Polar residues" evidence="4">
    <location>
        <begin position="347"/>
        <end position="357"/>
    </location>
</feature>
<keyword evidence="6" id="KW-0695">RNA-directed DNA polymerase</keyword>
<evidence type="ECO:0000313" key="7">
    <source>
        <dbReference type="Proteomes" id="UP000694251"/>
    </source>
</evidence>
<dbReference type="Pfam" id="PF25597">
    <property type="entry name" value="SH3_retrovirus"/>
    <property type="match status" value="1"/>
</dbReference>
<feature type="region of interest" description="Disordered" evidence="4">
    <location>
        <begin position="843"/>
        <end position="904"/>
    </location>
</feature>
<feature type="compositionally biased region" description="Basic and acidic residues" evidence="4">
    <location>
        <begin position="1503"/>
        <end position="1514"/>
    </location>
</feature>
<feature type="region of interest" description="Disordered" evidence="4">
    <location>
        <begin position="307"/>
        <end position="360"/>
    </location>
</feature>
<dbReference type="Pfam" id="PF07727">
    <property type="entry name" value="RVT_2"/>
    <property type="match status" value="1"/>
</dbReference>
<feature type="compositionally biased region" description="Acidic residues" evidence="4">
    <location>
        <begin position="888"/>
        <end position="904"/>
    </location>
</feature>
<evidence type="ECO:0000256" key="1">
    <source>
        <dbReference type="ARBA" id="ARBA00022670"/>
    </source>
</evidence>
<dbReference type="InterPro" id="IPR025724">
    <property type="entry name" value="GAG-pre-integrase_dom"/>
</dbReference>
<dbReference type="Pfam" id="PF13976">
    <property type="entry name" value="gag_pre-integrs"/>
    <property type="match status" value="1"/>
</dbReference>
<feature type="compositionally biased region" description="Polar residues" evidence="4">
    <location>
        <begin position="1462"/>
        <end position="1473"/>
    </location>
</feature>
<evidence type="ECO:0000256" key="3">
    <source>
        <dbReference type="ARBA" id="ARBA00022801"/>
    </source>
</evidence>
<dbReference type="Pfam" id="PF14244">
    <property type="entry name" value="Retrotran_gag_3"/>
    <property type="match status" value="1"/>
</dbReference>
<keyword evidence="2" id="KW-0479">Metal-binding</keyword>
<evidence type="ECO:0000256" key="2">
    <source>
        <dbReference type="ARBA" id="ARBA00022723"/>
    </source>
</evidence>
<reference evidence="6 7" key="1">
    <citation type="submission" date="2020-12" db="EMBL/GenBank/DDBJ databases">
        <title>Concerted genomic and epigenomic changes stabilize Arabidopsis allopolyploids.</title>
        <authorList>
            <person name="Chen Z."/>
        </authorList>
    </citation>
    <scope>NUCLEOTIDE SEQUENCE [LARGE SCALE GENOMIC DNA]</scope>
    <source>
        <strain evidence="6">As9502</strain>
        <tissue evidence="6">Leaf</tissue>
    </source>
</reference>
<name>A0A8T1YLI8_ARASU</name>
<comment type="caution">
    <text evidence="6">The sequence shown here is derived from an EMBL/GenBank/DDBJ whole genome shotgun (WGS) entry which is preliminary data.</text>
</comment>
<feature type="compositionally biased region" description="Polar residues" evidence="4">
    <location>
        <begin position="43"/>
        <end position="60"/>
    </location>
</feature>
<evidence type="ECO:0000259" key="5">
    <source>
        <dbReference type="PROSITE" id="PS50994"/>
    </source>
</evidence>
<dbReference type="PANTHER" id="PTHR42648:SF26">
    <property type="entry name" value="INTEGRASE CATALYTIC DOMAIN-CONTAINING PROTEIN"/>
    <property type="match status" value="1"/>
</dbReference>
<dbReference type="Proteomes" id="UP000694251">
    <property type="component" value="Chromosome 12"/>
</dbReference>
<feature type="region of interest" description="Disordered" evidence="4">
    <location>
        <begin position="1448"/>
        <end position="1523"/>
    </location>
</feature>
<keyword evidence="6" id="KW-0548">Nucleotidyltransferase</keyword>
<proteinExistence type="predicted"/>
<dbReference type="PANTHER" id="PTHR42648">
    <property type="entry name" value="TRANSPOSASE, PUTATIVE-RELATED"/>
    <property type="match status" value="1"/>
</dbReference>
<protein>
    <submittedName>
        <fullName evidence="6">Reverse transcriptase RNA-dependent DNA polymerase</fullName>
    </submittedName>
</protein>
<dbReference type="EMBL" id="JAEFBJ010000012">
    <property type="protein sequence ID" value="KAG7547123.1"/>
    <property type="molecule type" value="Genomic_DNA"/>
</dbReference>
<keyword evidence="7" id="KW-1185">Reference proteome</keyword>
<evidence type="ECO:0000256" key="4">
    <source>
        <dbReference type="SAM" id="MobiDB-lite"/>
    </source>
</evidence>
<keyword evidence="3" id="KW-0378">Hydrolase</keyword>
<dbReference type="GO" id="GO:0008233">
    <property type="term" value="F:peptidase activity"/>
    <property type="evidence" value="ECO:0007669"/>
    <property type="project" value="UniProtKB-KW"/>
</dbReference>
<dbReference type="OrthoDB" id="1111775at2759"/>
<dbReference type="Pfam" id="PF00665">
    <property type="entry name" value="rve"/>
    <property type="match status" value="1"/>
</dbReference>
<dbReference type="InterPro" id="IPR054722">
    <property type="entry name" value="PolX-like_BBD"/>
</dbReference>
<keyword evidence="1" id="KW-0645">Protease</keyword>
<feature type="region of interest" description="Disordered" evidence="4">
    <location>
        <begin position="17"/>
        <end position="68"/>
    </location>
</feature>
<dbReference type="GO" id="GO:0015074">
    <property type="term" value="P:DNA integration"/>
    <property type="evidence" value="ECO:0007669"/>
    <property type="project" value="InterPro"/>
</dbReference>
<dbReference type="InterPro" id="IPR029472">
    <property type="entry name" value="Copia-like_N"/>
</dbReference>
<gene>
    <name evidence="6" type="ORF">ISN44_As12g024000</name>
</gene>
<dbReference type="InterPro" id="IPR013103">
    <property type="entry name" value="RVT_2"/>
</dbReference>
<dbReference type="GO" id="GO:0003964">
    <property type="term" value="F:RNA-directed DNA polymerase activity"/>
    <property type="evidence" value="ECO:0007669"/>
    <property type="project" value="UniProtKB-KW"/>
</dbReference>
<dbReference type="GO" id="GO:0006508">
    <property type="term" value="P:proteolysis"/>
    <property type="evidence" value="ECO:0007669"/>
    <property type="project" value="UniProtKB-KW"/>
</dbReference>
<dbReference type="PROSITE" id="PS50994">
    <property type="entry name" value="INTEGRASE"/>
    <property type="match status" value="1"/>
</dbReference>
<dbReference type="Pfam" id="PF22936">
    <property type="entry name" value="Pol_BBD"/>
    <property type="match status" value="1"/>
</dbReference>
<dbReference type="InterPro" id="IPR001584">
    <property type="entry name" value="Integrase_cat-core"/>
</dbReference>
<dbReference type="Pfam" id="PF14223">
    <property type="entry name" value="Retrotran_gag_2"/>
    <property type="match status" value="1"/>
</dbReference>
<sequence length="1523" mass="170179">MYGMLSRRVISRAILHHVSVKQQTSPSSPTTEGPIEEKGPAKPSQQKKTNSSLAQEQSNEGAEKLPQCDDSRLPATLAVFQMATSYPFPSKVHVTSSVTLKLTDRNYLLWKTQFESLLSSQKLIGFVNGAVNAPSPTRLVVNGEVTSEEPNPLYESWFCTDQLVRSWLFGTLSEEVLGHVHNLSTSRQIWVSLAENFNKSSVAREFSLRRSLQLLSKKEKSFSVYCREFKTICDSLSSIGKPVDESMKIFGFLNGLGREYDPITTVIQSSLTKLPSPTFNDVVFEVQGFDSKLQSYEEAVSVTPHLAFSTERSDSGAPQYTPNNRGRGRFGQNRGRGGYSTRGRGFTQHQSSPQTSGPRPVCQICGRTGHTALKCYNRFDNNYQAEVQAFSSLRVSDETGQEWHPDSAATAHITASTNALQCAAEYDGDDAVQVGDGAYLPITHVGSTTIKSNKGTIPLKEVLVCPTIQKSLLSVSKLCDDYPCGVYFDANKVCIIDLQTQKVVTTGPRRNGLYVLENQEFVALYSNRQCVATEDIWHHRLGHTNSKVLQHLQHSKAIQVNKSRISPVCEPCQMGKSSRLPFLASDSRVLHPLDRIHCDLWGPSPVVSNQGFKYYAIFIDDFSRYSWFYPLRNKSDFESVFISFQRLVENQLNTKIKVFQSDGGGEFVSNSLKSHLSKHGIHQRISCPYTPQQNGLAERKHRHLVELGLSMIFHSHTPQKFWVESFFTANHVINLLPSSVLKNVSPIEALFGQKPDYSSLRVFGSACYPCLRPLAQSKFDPRSLQCVFLGYNSQYKGYRCLYPPTGKVYISRSVVFNESELPFKEKYASLVPQYKSPLLQAWQHKEKTKPSPAPADTIQLLPKPTTNAPEPDTETAVNTNDTAADGDPQQESEIEEEEIVENPEEEIVENPGPILNTHAMTTRGKSGIHKPNTRYALITTHMNTTEPKTLASAMKHPGWNEAVHEEINRVHMLNTWSLVSPTADMNILSSKWVFKTKLNPDGTIDKLKARLVAKGFDQEEGVDYLETFSPVVRTATIRLVLDVSTAKGWPLKQLDVSNAFLHGELQEPVFMYQPSGFVDSQRPNHVCRLTKALYGLKQAPRAWFNTFSNFLLDFGFECSKSDPSLFVCNQDGQTLYLLLYVDDILLTGSNQDLLDNLLAALNNRFSMKDLGHPRYFLGIQIEKFSEGLFLHQTAYATEILHQAGMSDCNPMPTPLPQQLDNLNSVPFTEPTYFRSLAGKLQYLTITRPDIQFAVNFICQRMHLPTISDFGLLKRILRYIKGTLGMGLPIKRNSALTLSAFTDSDHAGCKNTRRSTTGFCILLGSNLISWSAKRQPTVSNSSTEAEYRALTYAAREITWIASLLRDLGIRQYRSTQVYCDNLSAVYLSANPALHSRSKHFDTDYHYIREQVALGLIETHHISAAHQIADVFTKPLPRRAFVDLRTKLGVSSSPTPSLREGVSVKQQTSPSSPTTEGPIEEKGPAKPSQQKKTNSSLAQEQSNEGAEKLPQCDDSRLPATLAVKG</sequence>
<dbReference type="InterPro" id="IPR039537">
    <property type="entry name" value="Retrotran_Ty1/copia-like"/>
</dbReference>
<feature type="domain" description="Integrase catalytic" evidence="5">
    <location>
        <begin position="588"/>
        <end position="754"/>
    </location>
</feature>
<feature type="compositionally biased region" description="Polar residues" evidence="4">
    <location>
        <begin position="1485"/>
        <end position="1502"/>
    </location>
</feature>
<feature type="compositionally biased region" description="Polar residues" evidence="4">
    <location>
        <begin position="20"/>
        <end position="31"/>
    </location>
</feature>
<evidence type="ECO:0000313" key="6">
    <source>
        <dbReference type="EMBL" id="KAG7547123.1"/>
    </source>
</evidence>
<dbReference type="GO" id="GO:0046872">
    <property type="term" value="F:metal ion binding"/>
    <property type="evidence" value="ECO:0007669"/>
    <property type="project" value="UniProtKB-KW"/>
</dbReference>